<reference evidence="1 2" key="1">
    <citation type="submission" date="2023-07" db="EMBL/GenBank/DDBJ databases">
        <title>A novel proteolytic Acinetobacter species.</title>
        <authorList>
            <person name="Nemec A."/>
            <person name="Radolfova-Krizova L."/>
        </authorList>
    </citation>
    <scope>NUCLEOTIDE SEQUENCE [LARGE SCALE GENOMIC DNA]</scope>
    <source>
        <strain evidence="1 2">NIPH 1865</strain>
    </source>
</reference>
<organism evidence="1 2">
    <name type="scientific">Acinetobacter genomosp. 15BJ</name>
    <dbReference type="NCBI Taxonomy" id="106651"/>
    <lineage>
        <taxon>Bacteria</taxon>
        <taxon>Pseudomonadati</taxon>
        <taxon>Pseudomonadota</taxon>
        <taxon>Gammaproteobacteria</taxon>
        <taxon>Moraxellales</taxon>
        <taxon>Moraxellaceae</taxon>
        <taxon>Acinetobacter</taxon>
    </lineage>
</organism>
<gene>
    <name evidence="1" type="ORF">Q3V53_07645</name>
</gene>
<evidence type="ECO:0000313" key="1">
    <source>
        <dbReference type="EMBL" id="MDO3657075.1"/>
    </source>
</evidence>
<dbReference type="RefSeq" id="WP_005314443.1">
    <property type="nucleotide sequence ID" value="NZ_JAUMJH010000015.1"/>
</dbReference>
<evidence type="ECO:0008006" key="3">
    <source>
        <dbReference type="Google" id="ProtNLM"/>
    </source>
</evidence>
<accession>A0ABT8UVL3</accession>
<evidence type="ECO:0000313" key="2">
    <source>
        <dbReference type="Proteomes" id="UP001168902"/>
    </source>
</evidence>
<dbReference type="Proteomes" id="UP001168902">
    <property type="component" value="Unassembled WGS sequence"/>
</dbReference>
<dbReference type="EMBL" id="JAUMJH010000015">
    <property type="protein sequence ID" value="MDO3657075.1"/>
    <property type="molecule type" value="Genomic_DNA"/>
</dbReference>
<sequence length="362" mass="42370">MSKKFTNPFSALETHMSMQYVYETTKAYASPTNAYFNFHTQPTQRASLNQYYQMAVATLTGKNLKLFTTRCTDVRFNTYLYLTKYGTNSLPVIMDSAWNPLILKHVQGISLHPIIEELAQTFHKHQIFNLPMHDHVQYENQINRCLSDFKVSIMTQAFQKQYTSWITKFRSTGLYYDKFLDLVASKTDLFEVHSLLIQRRAMNGMMPQFGDADFIDSTVEEILQEQAKPILDKIWRNREKNNVLGILSKRETDINGTQTLRLVFFVGKEFSDWYKFDQSEFYSELSPFLIEQGANRIALGDIPSMNSGLQPLYQGQEHNYYDFNQQFTGERLKILRAQLVGSDFWLRINGHHPTIKVERKLY</sequence>
<keyword evidence="2" id="KW-1185">Reference proteome</keyword>
<name>A0ABT8UVL3_9GAMM</name>
<dbReference type="GeneID" id="86816150"/>
<comment type="caution">
    <text evidence="1">The sequence shown here is derived from an EMBL/GenBank/DDBJ whole genome shotgun (WGS) entry which is preliminary data.</text>
</comment>
<proteinExistence type="predicted"/>
<protein>
    <recommendedName>
        <fullName evidence="3">GNAT family N-acetyltransferase</fullName>
    </recommendedName>
</protein>